<dbReference type="Proteomes" id="UP001223646">
    <property type="component" value="Unassembled WGS sequence"/>
</dbReference>
<comment type="similarity">
    <text evidence="1">Belongs to the glycosyltransferase group 1 family. Glycosyltransferase 4 subfamily.</text>
</comment>
<accession>A0AAW9SVV0</accession>
<evidence type="ECO:0000259" key="5">
    <source>
        <dbReference type="Pfam" id="PF13439"/>
    </source>
</evidence>
<dbReference type="CDD" id="cd03801">
    <property type="entry name" value="GT4_PimA-like"/>
    <property type="match status" value="1"/>
</dbReference>
<evidence type="ECO:0000256" key="3">
    <source>
        <dbReference type="ARBA" id="ARBA00022679"/>
    </source>
</evidence>
<evidence type="ECO:0000256" key="2">
    <source>
        <dbReference type="ARBA" id="ARBA00022676"/>
    </source>
</evidence>
<dbReference type="RefSeq" id="WP_187400215.1">
    <property type="nucleotide sequence ID" value="NZ_JASOOY020000027.1"/>
</dbReference>
<dbReference type="GO" id="GO:0016757">
    <property type="term" value="F:glycosyltransferase activity"/>
    <property type="evidence" value="ECO:0007669"/>
    <property type="project" value="UniProtKB-KW"/>
</dbReference>
<evidence type="ECO:0000313" key="6">
    <source>
        <dbReference type="EMBL" id="MEO3717494.1"/>
    </source>
</evidence>
<keyword evidence="3 6" id="KW-0808">Transferase</keyword>
<dbReference type="Pfam" id="PF00534">
    <property type="entry name" value="Glycos_transf_1"/>
    <property type="match status" value="1"/>
</dbReference>
<dbReference type="EMBL" id="JASOOY020000027">
    <property type="protein sequence ID" value="MEO3717494.1"/>
    <property type="molecule type" value="Genomic_DNA"/>
</dbReference>
<dbReference type="AlphaFoldDB" id="A0AAW9SVV0"/>
<evidence type="ECO:0000313" key="7">
    <source>
        <dbReference type="Proteomes" id="UP001223646"/>
    </source>
</evidence>
<keyword evidence="2 6" id="KW-0328">Glycosyltransferase</keyword>
<dbReference type="InterPro" id="IPR028098">
    <property type="entry name" value="Glyco_trans_4-like_N"/>
</dbReference>
<protein>
    <submittedName>
        <fullName evidence="6">Glycosyltransferase family 4 protein</fullName>
        <ecNumber evidence="6">2.4.-.-</ecNumber>
    </submittedName>
</protein>
<evidence type="ECO:0000259" key="4">
    <source>
        <dbReference type="Pfam" id="PF00534"/>
    </source>
</evidence>
<dbReference type="Pfam" id="PF13439">
    <property type="entry name" value="Glyco_transf_4"/>
    <property type="match status" value="1"/>
</dbReference>
<proteinExistence type="inferred from homology"/>
<organism evidence="6 7">
    <name type="scientific">Corynebacterium amycolatum</name>
    <dbReference type="NCBI Taxonomy" id="43765"/>
    <lineage>
        <taxon>Bacteria</taxon>
        <taxon>Bacillati</taxon>
        <taxon>Actinomycetota</taxon>
        <taxon>Actinomycetes</taxon>
        <taxon>Mycobacteriales</taxon>
        <taxon>Corynebacteriaceae</taxon>
        <taxon>Corynebacterium</taxon>
    </lineage>
</organism>
<dbReference type="EC" id="2.4.-.-" evidence="6"/>
<dbReference type="PANTHER" id="PTHR12526">
    <property type="entry name" value="GLYCOSYLTRANSFERASE"/>
    <property type="match status" value="1"/>
</dbReference>
<comment type="caution">
    <text evidence="6">The sequence shown here is derived from an EMBL/GenBank/DDBJ whole genome shotgun (WGS) entry which is preliminary data.</text>
</comment>
<dbReference type="SUPFAM" id="SSF53756">
    <property type="entry name" value="UDP-Glycosyltransferase/glycogen phosphorylase"/>
    <property type="match status" value="1"/>
</dbReference>
<reference evidence="6" key="1">
    <citation type="submission" date="2023-05" db="EMBL/GenBank/DDBJ databases">
        <authorList>
            <person name="Du J."/>
        </authorList>
    </citation>
    <scope>NUCLEOTIDE SEQUENCE</scope>
    <source>
        <strain evidence="6">UMB1064</strain>
    </source>
</reference>
<sequence length="392" mass="42396">MKILLLCWRDTGHPEGGGSERYLERVAGYLADQGHTVVFRTASYPGAPTLSRRDGVTFSRAGGNFSVYVRSWTAMLGARFGVGPLAKALGGKPDVVVDTQNGVPFFARIFSGAPTVLLTHHCHREQWPVAGPIISQLGWFIESRLSPMIHRRSRYITVSEPSAAELVELGVSPGRIAVIRNGVDPIPGELQSTEIMADLSECDGPAAHLVTLSRLVPHKQIEHAIDVLADLVQDRPGAILDVIGSGWWHDNLVEYARDKGVSDHVVFHGQVTEADKHRILSKACLHLMPSRKEGWGLAVIESAQHGVPTVGYRSSAGLRDSVNDGETGLLASDEADLIAKTRQILDNGELHRAMSKACVARAAEFGWDKTGEAVLNVLENPTLDNLLPAAGQ</sequence>
<gene>
    <name evidence="6" type="ORF">QP460_007830</name>
</gene>
<dbReference type="InterPro" id="IPR001296">
    <property type="entry name" value="Glyco_trans_1"/>
</dbReference>
<dbReference type="Gene3D" id="3.40.50.2000">
    <property type="entry name" value="Glycogen Phosphorylase B"/>
    <property type="match status" value="2"/>
</dbReference>
<feature type="domain" description="Glycosyl transferase family 1" evidence="4">
    <location>
        <begin position="209"/>
        <end position="357"/>
    </location>
</feature>
<name>A0AAW9SVV0_CORAY</name>
<reference evidence="6" key="2">
    <citation type="submission" date="2024-05" db="EMBL/GenBank/DDBJ databases">
        <authorList>
            <person name="Wolfe A."/>
        </authorList>
    </citation>
    <scope>NUCLEOTIDE SEQUENCE</scope>
    <source>
        <strain evidence="6">UMB1064</strain>
    </source>
</reference>
<feature type="domain" description="Glycosyltransferase subfamily 4-like N-terminal" evidence="5">
    <location>
        <begin position="17"/>
        <end position="185"/>
    </location>
</feature>
<evidence type="ECO:0000256" key="1">
    <source>
        <dbReference type="ARBA" id="ARBA00009481"/>
    </source>
</evidence>
<dbReference type="PANTHER" id="PTHR12526:SF640">
    <property type="entry name" value="COLANIC ACID BIOSYNTHESIS GLYCOSYLTRANSFERASE WCAL-RELATED"/>
    <property type="match status" value="1"/>
</dbReference>